<keyword evidence="19 24" id="KW-1208">Phospholipid metabolism</keyword>
<dbReference type="GO" id="GO:0005886">
    <property type="term" value="C:plasma membrane"/>
    <property type="evidence" value="ECO:0007669"/>
    <property type="project" value="UniProtKB-SubCell"/>
</dbReference>
<evidence type="ECO:0000256" key="10">
    <source>
        <dbReference type="ARBA" id="ARBA00022723"/>
    </source>
</evidence>
<evidence type="ECO:0000256" key="20">
    <source>
        <dbReference type="PIRSR" id="PIRSR600829-1"/>
    </source>
</evidence>
<keyword evidence="12 24" id="KW-0418">Kinase</keyword>
<organism evidence="25 26">
    <name type="scientific">Desulfonema ishimotonii</name>
    <dbReference type="NCBI Taxonomy" id="45657"/>
    <lineage>
        <taxon>Bacteria</taxon>
        <taxon>Pseudomonadati</taxon>
        <taxon>Thermodesulfobacteriota</taxon>
        <taxon>Desulfobacteria</taxon>
        <taxon>Desulfobacterales</taxon>
        <taxon>Desulfococcaceae</taxon>
        <taxon>Desulfonema</taxon>
    </lineage>
</organism>
<feature type="binding site" evidence="21">
    <location>
        <position position="17"/>
    </location>
    <ligand>
        <name>substrate</name>
    </ligand>
</feature>
<evidence type="ECO:0000256" key="9">
    <source>
        <dbReference type="ARBA" id="ARBA00022692"/>
    </source>
</evidence>
<keyword evidence="6" id="KW-0444">Lipid biosynthesis</keyword>
<keyword evidence="13 22" id="KW-0067">ATP-binding</keyword>
<evidence type="ECO:0000313" key="26">
    <source>
        <dbReference type="Proteomes" id="UP000288096"/>
    </source>
</evidence>
<dbReference type="GO" id="GO:0046872">
    <property type="term" value="F:metal ion binding"/>
    <property type="evidence" value="ECO:0007669"/>
    <property type="project" value="UniProtKB-KW"/>
</dbReference>
<evidence type="ECO:0000256" key="2">
    <source>
        <dbReference type="ARBA" id="ARBA00005967"/>
    </source>
</evidence>
<protein>
    <recommendedName>
        <fullName evidence="4 24">Diacylglycerol kinase</fullName>
        <ecNumber evidence="3 24">2.7.1.107</ecNumber>
    </recommendedName>
</protein>
<evidence type="ECO:0000256" key="12">
    <source>
        <dbReference type="ARBA" id="ARBA00022777"/>
    </source>
</evidence>
<keyword evidence="5" id="KW-1003">Cell membrane</keyword>
<dbReference type="GO" id="GO:0006654">
    <property type="term" value="P:phosphatidic acid biosynthetic process"/>
    <property type="evidence" value="ECO:0007669"/>
    <property type="project" value="InterPro"/>
</dbReference>
<keyword evidence="15 24" id="KW-1133">Transmembrane helix</keyword>
<dbReference type="EC" id="2.7.1.107" evidence="3 24"/>
<feature type="binding site" evidence="22">
    <location>
        <position position="24"/>
    </location>
    <ligand>
        <name>ATP</name>
        <dbReference type="ChEBI" id="CHEBI:30616"/>
    </ligand>
</feature>
<dbReference type="Gene3D" id="1.10.287.3610">
    <property type="match status" value="1"/>
</dbReference>
<keyword evidence="7" id="KW-0997">Cell inner membrane</keyword>
<dbReference type="CDD" id="cd14264">
    <property type="entry name" value="DAGK_IM"/>
    <property type="match status" value="1"/>
</dbReference>
<evidence type="ECO:0000313" key="25">
    <source>
        <dbReference type="EMBL" id="GBC60808.1"/>
    </source>
</evidence>
<feature type="active site" description="Proton acceptor" evidence="20">
    <location>
        <position position="77"/>
    </location>
</feature>
<dbReference type="PANTHER" id="PTHR34299:SF1">
    <property type="entry name" value="DIACYLGLYCEROL KINASE"/>
    <property type="match status" value="1"/>
</dbReference>
<accession>A0A401FV30</accession>
<gene>
    <name evidence="25" type="ORF">DENIS_1767</name>
</gene>
<evidence type="ECO:0000256" key="14">
    <source>
        <dbReference type="ARBA" id="ARBA00022842"/>
    </source>
</evidence>
<keyword evidence="9 24" id="KW-0812">Transmembrane</keyword>
<keyword evidence="18" id="KW-0594">Phospholipid biosynthesis</keyword>
<evidence type="ECO:0000256" key="18">
    <source>
        <dbReference type="ARBA" id="ARBA00023209"/>
    </source>
</evidence>
<evidence type="ECO:0000256" key="13">
    <source>
        <dbReference type="ARBA" id="ARBA00022840"/>
    </source>
</evidence>
<dbReference type="Pfam" id="PF01219">
    <property type="entry name" value="DAGK_prokar"/>
    <property type="match status" value="1"/>
</dbReference>
<dbReference type="PROSITE" id="PS01069">
    <property type="entry name" value="DAGK_PROKAR"/>
    <property type="match status" value="1"/>
</dbReference>
<evidence type="ECO:0000256" key="3">
    <source>
        <dbReference type="ARBA" id="ARBA00012133"/>
    </source>
</evidence>
<keyword evidence="14 23" id="KW-0460">Magnesium</keyword>
<feature type="binding site" evidence="21">
    <location>
        <begin position="38"/>
        <end position="42"/>
    </location>
    <ligand>
        <name>substrate</name>
    </ligand>
</feature>
<reference evidence="26" key="2">
    <citation type="submission" date="2019-01" db="EMBL/GenBank/DDBJ databases">
        <title>Genome sequence of Desulfonema ishimotonii strain Tokyo 01.</title>
        <authorList>
            <person name="Fukui M."/>
        </authorList>
    </citation>
    <scope>NUCLEOTIDE SEQUENCE [LARGE SCALE GENOMIC DNA]</scope>
    <source>
        <strain evidence="26">Tokyo 01</strain>
    </source>
</reference>
<keyword evidence="11 22" id="KW-0547">Nucleotide-binding</keyword>
<evidence type="ECO:0000256" key="19">
    <source>
        <dbReference type="ARBA" id="ARBA00023264"/>
    </source>
</evidence>
<dbReference type="InterPro" id="IPR036945">
    <property type="entry name" value="DAGK_sf"/>
</dbReference>
<evidence type="ECO:0000256" key="22">
    <source>
        <dbReference type="PIRSR" id="PIRSR600829-3"/>
    </source>
</evidence>
<keyword evidence="10 23" id="KW-0479">Metal-binding</keyword>
<reference evidence="26" key="1">
    <citation type="submission" date="2017-11" db="EMBL/GenBank/DDBJ databases">
        <authorList>
            <person name="Watanabe M."/>
            <person name="Kojima H."/>
        </authorList>
    </citation>
    <scope>NUCLEOTIDE SEQUENCE [LARGE SCALE GENOMIC DNA]</scope>
    <source>
        <strain evidence="26">Tokyo 01</strain>
    </source>
</reference>
<keyword evidence="26" id="KW-1185">Reference proteome</keyword>
<evidence type="ECO:0000256" key="21">
    <source>
        <dbReference type="PIRSR" id="PIRSR600829-2"/>
    </source>
</evidence>
<evidence type="ECO:0000256" key="6">
    <source>
        <dbReference type="ARBA" id="ARBA00022516"/>
    </source>
</evidence>
<feature type="binding site" evidence="21">
    <location>
        <position position="106"/>
    </location>
    <ligand>
        <name>substrate</name>
    </ligand>
</feature>
<evidence type="ECO:0000256" key="17">
    <source>
        <dbReference type="ARBA" id="ARBA00023136"/>
    </source>
</evidence>
<dbReference type="EMBL" id="BEXT01000001">
    <property type="protein sequence ID" value="GBC60808.1"/>
    <property type="molecule type" value="Genomic_DNA"/>
</dbReference>
<dbReference type="OrthoDB" id="5460798at2"/>
<dbReference type="GO" id="GO:0004143">
    <property type="term" value="F:ATP-dependent diacylglycerol kinase activity"/>
    <property type="evidence" value="ECO:0007669"/>
    <property type="project" value="UniProtKB-EC"/>
</dbReference>
<keyword evidence="16 24" id="KW-0443">Lipid metabolism</keyword>
<evidence type="ECO:0000256" key="24">
    <source>
        <dbReference type="RuleBase" id="RU363065"/>
    </source>
</evidence>
<comment type="subcellular location">
    <subcellularLocation>
        <location evidence="1">Cell inner membrane</location>
        <topology evidence="1">Multi-pass membrane protein</topology>
    </subcellularLocation>
</comment>
<keyword evidence="17 24" id="KW-0472">Membrane</keyword>
<comment type="function">
    <text evidence="24">Catalyzes the ATP-dependent phosphorylation of sn-l,2-diacylglycerol (DAG) to phosphatidic acid. Involved in the recycling of diacylglycerol produced as a by-product during membrane-derived oligosaccharide (MDO) biosynthesis.</text>
</comment>
<feature type="binding site" evidence="22">
    <location>
        <position position="36"/>
    </location>
    <ligand>
        <name>ATP</name>
        <dbReference type="ChEBI" id="CHEBI:30616"/>
    </ligand>
</feature>
<dbReference type="RefSeq" id="WP_124328175.1">
    <property type="nucleotide sequence ID" value="NZ_BEXT01000001.1"/>
</dbReference>
<comment type="caution">
    <text evidence="24">Lacks conserved residue(s) required for the propagation of feature annotation.</text>
</comment>
<evidence type="ECO:0000256" key="11">
    <source>
        <dbReference type="ARBA" id="ARBA00022741"/>
    </source>
</evidence>
<comment type="caution">
    <text evidence="25">The sequence shown here is derived from an EMBL/GenBank/DDBJ whole genome shotgun (WGS) entry which is preliminary data.</text>
</comment>
<evidence type="ECO:0000256" key="4">
    <source>
        <dbReference type="ARBA" id="ARBA00017575"/>
    </source>
</evidence>
<comment type="catalytic activity">
    <reaction evidence="24">
        <text>a 1,2-diacyl-sn-glycerol + ATP = a 1,2-diacyl-sn-glycero-3-phosphate + ADP + H(+)</text>
        <dbReference type="Rhea" id="RHEA:10272"/>
        <dbReference type="ChEBI" id="CHEBI:15378"/>
        <dbReference type="ChEBI" id="CHEBI:17815"/>
        <dbReference type="ChEBI" id="CHEBI:30616"/>
        <dbReference type="ChEBI" id="CHEBI:58608"/>
        <dbReference type="ChEBI" id="CHEBI:456216"/>
        <dbReference type="EC" id="2.7.1.107"/>
    </reaction>
</comment>
<feature type="binding site" evidence="22">
    <location>
        <begin position="102"/>
        <end position="103"/>
    </location>
    <ligand>
        <name>ATP</name>
        <dbReference type="ChEBI" id="CHEBI:30616"/>
    </ligand>
</feature>
<dbReference type="GO" id="GO:0005524">
    <property type="term" value="F:ATP binding"/>
    <property type="evidence" value="ECO:0007669"/>
    <property type="project" value="UniProtKB-KW"/>
</dbReference>
<evidence type="ECO:0000256" key="1">
    <source>
        <dbReference type="ARBA" id="ARBA00004429"/>
    </source>
</evidence>
<evidence type="ECO:0000256" key="15">
    <source>
        <dbReference type="ARBA" id="ARBA00022989"/>
    </source>
</evidence>
<dbReference type="InterPro" id="IPR033718">
    <property type="entry name" value="DAGK_prok"/>
</dbReference>
<evidence type="ECO:0000256" key="23">
    <source>
        <dbReference type="PIRSR" id="PIRSR600829-4"/>
    </source>
</evidence>
<feature type="transmembrane region" description="Helical" evidence="24">
    <location>
        <begin position="43"/>
        <end position="62"/>
    </location>
</feature>
<feature type="transmembrane region" description="Helical" evidence="24">
    <location>
        <begin position="107"/>
        <end position="129"/>
    </location>
</feature>
<feature type="binding site" evidence="22">
    <location>
        <position position="84"/>
    </location>
    <ligand>
        <name>ATP</name>
        <dbReference type="ChEBI" id="CHEBI:30616"/>
    </ligand>
</feature>
<feature type="binding site" evidence="22">
    <location>
        <position position="17"/>
    </location>
    <ligand>
        <name>ATP</name>
        <dbReference type="ChEBI" id="CHEBI:30616"/>
    </ligand>
</feature>
<evidence type="ECO:0000256" key="8">
    <source>
        <dbReference type="ARBA" id="ARBA00022679"/>
    </source>
</evidence>
<dbReference type="AlphaFoldDB" id="A0A401FV30"/>
<sequence>METDKKEIPPGRSGLGRIRNALFYSLDGLRHGIRNEPAIRQEALLSCILIPGALLLPFPAIYKLILIITNTGVLITELLNSAIESVVDKVCPEYDPLAKQAKDMGSAAVLLSLILLTLSWLFALHSLFFQ</sequence>
<dbReference type="Proteomes" id="UP000288096">
    <property type="component" value="Unassembled WGS sequence"/>
</dbReference>
<evidence type="ECO:0000256" key="16">
    <source>
        <dbReference type="ARBA" id="ARBA00023098"/>
    </source>
</evidence>
<comment type="cofactor">
    <cofactor evidence="23">
        <name>Mg(2+)</name>
        <dbReference type="ChEBI" id="CHEBI:18420"/>
    </cofactor>
    <text evidence="23">Mn(2+), Zn(2+), Cd(2+) and Co(2+) support activity to lesser extents.</text>
</comment>
<feature type="binding site" evidence="23">
    <location>
        <position position="84"/>
    </location>
    <ligand>
        <name>a divalent metal cation</name>
        <dbReference type="ChEBI" id="CHEBI:60240"/>
    </ligand>
</feature>
<comment type="similarity">
    <text evidence="2 24">Belongs to the bacterial diacylglycerol kinase family.</text>
</comment>
<proteinExistence type="inferred from homology"/>
<feature type="binding site" evidence="21">
    <location>
        <position position="77"/>
    </location>
    <ligand>
        <name>substrate</name>
    </ligand>
</feature>
<name>A0A401FV30_9BACT</name>
<feature type="binding site" evidence="23">
    <location>
        <position position="36"/>
    </location>
    <ligand>
        <name>a divalent metal cation</name>
        <dbReference type="ChEBI" id="CHEBI:60240"/>
    </ligand>
</feature>
<dbReference type="InterPro" id="IPR000829">
    <property type="entry name" value="DAGK"/>
</dbReference>
<evidence type="ECO:0000256" key="5">
    <source>
        <dbReference type="ARBA" id="ARBA00022475"/>
    </source>
</evidence>
<keyword evidence="8 24" id="KW-0808">Transferase</keyword>
<evidence type="ECO:0000256" key="7">
    <source>
        <dbReference type="ARBA" id="ARBA00022519"/>
    </source>
</evidence>
<dbReference type="PANTHER" id="PTHR34299">
    <property type="entry name" value="DIACYLGLYCEROL KINASE"/>
    <property type="match status" value="1"/>
</dbReference>